<dbReference type="InterPro" id="IPR001064">
    <property type="entry name" value="Beta/gamma_crystallin"/>
</dbReference>
<dbReference type="InterPro" id="IPR011024">
    <property type="entry name" value="G_crystallin-like"/>
</dbReference>
<keyword evidence="2" id="KW-0677">Repeat</keyword>
<dbReference type="Proteomes" id="UP000224854">
    <property type="component" value="Unassembled WGS sequence"/>
</dbReference>
<comment type="similarity">
    <text evidence="1">Belongs to the beta/gamma-crystallin family.</text>
</comment>
<organism evidence="4 5">
    <name type="scientific">Ophiocordyceps australis</name>
    <dbReference type="NCBI Taxonomy" id="1399860"/>
    <lineage>
        <taxon>Eukaryota</taxon>
        <taxon>Fungi</taxon>
        <taxon>Dikarya</taxon>
        <taxon>Ascomycota</taxon>
        <taxon>Pezizomycotina</taxon>
        <taxon>Sordariomycetes</taxon>
        <taxon>Hypocreomycetidae</taxon>
        <taxon>Hypocreales</taxon>
        <taxon>Ophiocordycipitaceae</taxon>
        <taxon>Ophiocordyceps</taxon>
    </lineage>
</organism>
<dbReference type="SUPFAM" id="SSF49695">
    <property type="entry name" value="gamma-Crystallin-like"/>
    <property type="match status" value="1"/>
</dbReference>
<comment type="caution">
    <text evidence="4">The sequence shown here is derived from an EMBL/GenBank/DDBJ whole genome shotgun (WGS) entry which is preliminary data.</text>
</comment>
<evidence type="ECO:0000313" key="4">
    <source>
        <dbReference type="EMBL" id="PHH77057.1"/>
    </source>
</evidence>
<keyword evidence="5" id="KW-1185">Reference proteome</keyword>
<evidence type="ECO:0000256" key="1">
    <source>
        <dbReference type="ARBA" id="ARBA00009646"/>
    </source>
</evidence>
<feature type="domain" description="Beta/gamma crystallin 'Greek key'" evidence="3">
    <location>
        <begin position="154"/>
        <end position="196"/>
    </location>
</feature>
<evidence type="ECO:0000259" key="3">
    <source>
        <dbReference type="PROSITE" id="PS50915"/>
    </source>
</evidence>
<gene>
    <name evidence="4" type="ORF">CDD82_3685</name>
</gene>
<evidence type="ECO:0000313" key="5">
    <source>
        <dbReference type="Proteomes" id="UP000224854"/>
    </source>
</evidence>
<reference evidence="4 5" key="1">
    <citation type="submission" date="2017-06" db="EMBL/GenBank/DDBJ databases">
        <title>Ant-infecting Ophiocordyceps genomes reveal a high diversity of potential behavioral manipulation genes and a possible major role for enterotoxins.</title>
        <authorList>
            <person name="De Bekker C."/>
            <person name="Evans H.C."/>
            <person name="Brachmann A."/>
            <person name="Hughes D.P."/>
        </authorList>
    </citation>
    <scope>NUCLEOTIDE SEQUENCE [LARGE SCALE GENOMIC DNA]</scope>
    <source>
        <strain evidence="4 5">1348a</strain>
    </source>
</reference>
<proteinExistence type="inferred from homology"/>
<dbReference type="EMBL" id="NJEU01000287">
    <property type="protein sequence ID" value="PHH77057.1"/>
    <property type="molecule type" value="Genomic_DNA"/>
</dbReference>
<protein>
    <recommendedName>
        <fullName evidence="3">Beta/gamma crystallin 'Greek key' domain-containing protein</fullName>
    </recommendedName>
</protein>
<dbReference type="OrthoDB" id="3231004at2759"/>
<dbReference type="Gene3D" id="2.60.20.10">
    <property type="entry name" value="Crystallins"/>
    <property type="match status" value="1"/>
</dbReference>
<accession>A0A2C5Z7R1</accession>
<name>A0A2C5Z7R1_9HYPO</name>
<evidence type="ECO:0000256" key="2">
    <source>
        <dbReference type="ARBA" id="ARBA00022737"/>
    </source>
</evidence>
<sequence>MEVSSLSAKARQDSEGLDDIQYLKKLTEIFVSRAAQYTWKSYALLGEYTNGTGLVPESQFTPLDYTHAEEKAWDTFNSFGRFRRILQIVSEIDASEFEGGMDQKVKWQSDLNKILNAYREWFTKISEDPTDESEVQVSETVPSMLRRIVNSGIPHVMLYEHGDFQGRALKFNIHYDTCEDFPTDFNDIITSIRLTKLSGICTFYAHSACNGQAYGMAVLENNNLLKDGDFNNMLSSIICLRPDFKAYYRGRMTEFARRLDSSENAPPGLFGQLMELIYPP</sequence>
<dbReference type="AlphaFoldDB" id="A0A2C5Z7R1"/>
<dbReference type="PROSITE" id="PS50915">
    <property type="entry name" value="CRYSTALLIN_BETA_GAMMA"/>
    <property type="match status" value="1"/>
</dbReference>